<dbReference type="PANTHER" id="PTHR31622">
    <property type="entry name" value="TRANSMEMBRANE PROTEIN 218"/>
    <property type="match status" value="1"/>
</dbReference>
<evidence type="ECO:0000313" key="2">
    <source>
        <dbReference type="EMBL" id="CAG9819678.1"/>
    </source>
</evidence>
<reference evidence="2" key="1">
    <citation type="submission" date="2022-01" db="EMBL/GenBank/DDBJ databases">
        <authorList>
            <person name="King R."/>
        </authorList>
    </citation>
    <scope>NUCLEOTIDE SEQUENCE</scope>
</reference>
<keyword evidence="3" id="KW-1185">Reference proteome</keyword>
<evidence type="ECO:0000313" key="3">
    <source>
        <dbReference type="Proteomes" id="UP001153737"/>
    </source>
</evidence>
<dbReference type="EMBL" id="OU896709">
    <property type="protein sequence ID" value="CAG9819678.1"/>
    <property type="molecule type" value="Genomic_DNA"/>
</dbReference>
<dbReference type="PANTHER" id="PTHR31622:SF1">
    <property type="entry name" value="TRANSMEMBRANE PROTEIN 218"/>
    <property type="match status" value="1"/>
</dbReference>
<protein>
    <recommendedName>
        <fullName evidence="4">Transmembrane protein 218</fullName>
    </recommendedName>
</protein>
<keyword evidence="1" id="KW-1133">Transmembrane helix</keyword>
<evidence type="ECO:0000256" key="1">
    <source>
        <dbReference type="SAM" id="Phobius"/>
    </source>
</evidence>
<keyword evidence="1" id="KW-0472">Membrane</keyword>
<feature type="transmembrane region" description="Helical" evidence="1">
    <location>
        <begin position="36"/>
        <end position="54"/>
    </location>
</feature>
<organism evidence="2 3">
    <name type="scientific">Phaedon cochleariae</name>
    <name type="common">Mustard beetle</name>
    <dbReference type="NCBI Taxonomy" id="80249"/>
    <lineage>
        <taxon>Eukaryota</taxon>
        <taxon>Metazoa</taxon>
        <taxon>Ecdysozoa</taxon>
        <taxon>Arthropoda</taxon>
        <taxon>Hexapoda</taxon>
        <taxon>Insecta</taxon>
        <taxon>Pterygota</taxon>
        <taxon>Neoptera</taxon>
        <taxon>Endopterygota</taxon>
        <taxon>Coleoptera</taxon>
        <taxon>Polyphaga</taxon>
        <taxon>Cucujiformia</taxon>
        <taxon>Chrysomeloidea</taxon>
        <taxon>Chrysomelidae</taxon>
        <taxon>Chrysomelinae</taxon>
        <taxon>Chrysomelini</taxon>
        <taxon>Phaedon</taxon>
    </lineage>
</organism>
<accession>A0A9N9SH83</accession>
<gene>
    <name evidence="2" type="ORF">PHAECO_LOCUS7755</name>
</gene>
<proteinExistence type="predicted"/>
<dbReference type="GO" id="GO:0005929">
    <property type="term" value="C:cilium"/>
    <property type="evidence" value="ECO:0007669"/>
    <property type="project" value="UniProtKB-SubCell"/>
</dbReference>
<sequence length="117" mass="13109">MTLIIGNIGIGLFILILLWIITLVVFVIGVKLQSNISWITLGSATAITILLVIIPTDKGTPVEEFESTEKDYCIIYKNLLLAILLLSCFLGSVCFFIFHCIEPVHPKPIKSFYSEEY</sequence>
<dbReference type="AlphaFoldDB" id="A0A9N9SH83"/>
<dbReference type="Proteomes" id="UP001153737">
    <property type="component" value="Chromosome 3"/>
</dbReference>
<feature type="transmembrane region" description="Helical" evidence="1">
    <location>
        <begin position="6"/>
        <end position="29"/>
    </location>
</feature>
<reference evidence="2" key="2">
    <citation type="submission" date="2022-10" db="EMBL/GenBank/DDBJ databases">
        <authorList>
            <consortium name="ENA_rothamsted_submissions"/>
            <consortium name="culmorum"/>
            <person name="King R."/>
        </authorList>
    </citation>
    <scope>NUCLEOTIDE SEQUENCE</scope>
</reference>
<dbReference type="InterPro" id="IPR026771">
    <property type="entry name" value="Tmem218"/>
</dbReference>
<dbReference type="GO" id="GO:0016020">
    <property type="term" value="C:membrane"/>
    <property type="evidence" value="ECO:0007669"/>
    <property type="project" value="UniProtKB-SubCell"/>
</dbReference>
<evidence type="ECO:0008006" key="4">
    <source>
        <dbReference type="Google" id="ProtNLM"/>
    </source>
</evidence>
<feature type="transmembrane region" description="Helical" evidence="1">
    <location>
        <begin position="74"/>
        <end position="101"/>
    </location>
</feature>
<name>A0A9N9SH83_PHACE</name>
<keyword evidence="1" id="KW-0812">Transmembrane</keyword>
<dbReference type="OrthoDB" id="5978182at2759"/>